<sequence>MTDLLVSDTTTDTETGTTATGTAAEALAAPGTTAPAVPFRSIHSHLTQRALRLQPTSTAVRAAYNEAPFTPIPAVTEAIASAAAGLNLYPEGIGTLEAKLAAHHGVEDLGEGCVVVSPGSGFMLHNLAIATCDPGDEVMFGWRSFDAYFNAAATAGAKAVAVPVLDSGALQLEAMAEAITDRTRLIVLCTPNNPSGAPLMHADVLDFLAKVPSNVLVVLDDAYGEYATAEGVVDGFALAAQFPNVAVLKTFSKFFGLAGLRLGYLIARPEITTGIRRISLLSGVSTLAVQAGLACLEPASVAEYEERRRVTLAERTRIESTLVDQGFTIYPSQANFILIDLGEKSDDFAAFSAANGVIIRSYGEDGARYSIMLPEVNDLFLEITEKWQVEQA</sequence>
<keyword evidence="2" id="KW-0808">Transferase</keyword>
<keyword evidence="6" id="KW-1185">Reference proteome</keyword>
<comment type="caution">
    <text evidence="5">The sequence shown here is derived from an EMBL/GenBank/DDBJ whole genome shotgun (WGS) entry which is preliminary data.</text>
</comment>
<dbReference type="Gene3D" id="3.40.640.10">
    <property type="entry name" value="Type I PLP-dependent aspartate aminotransferase-like (Major domain)"/>
    <property type="match status" value="1"/>
</dbReference>
<dbReference type="InterPro" id="IPR004839">
    <property type="entry name" value="Aminotransferase_I/II_large"/>
</dbReference>
<organism evidence="5 6">
    <name type="scientific">Brevibacterium samyangense</name>
    <dbReference type="NCBI Taxonomy" id="366888"/>
    <lineage>
        <taxon>Bacteria</taxon>
        <taxon>Bacillati</taxon>
        <taxon>Actinomycetota</taxon>
        <taxon>Actinomycetes</taxon>
        <taxon>Micrococcales</taxon>
        <taxon>Brevibacteriaceae</taxon>
        <taxon>Brevibacterium</taxon>
    </lineage>
</organism>
<dbReference type="InterPro" id="IPR015422">
    <property type="entry name" value="PyrdxlP-dep_Trfase_small"/>
</dbReference>
<dbReference type="CDD" id="cd00609">
    <property type="entry name" value="AAT_like"/>
    <property type="match status" value="1"/>
</dbReference>
<evidence type="ECO:0000256" key="2">
    <source>
        <dbReference type="ARBA" id="ARBA00022679"/>
    </source>
</evidence>
<dbReference type="EMBL" id="BAAANO010000010">
    <property type="protein sequence ID" value="GAA2004030.1"/>
    <property type="molecule type" value="Genomic_DNA"/>
</dbReference>
<name>A0ABP5EPG4_9MICO</name>
<evidence type="ECO:0000256" key="3">
    <source>
        <dbReference type="ARBA" id="ARBA00022898"/>
    </source>
</evidence>
<proteinExistence type="predicted"/>
<dbReference type="InterPro" id="IPR015421">
    <property type="entry name" value="PyrdxlP-dep_Trfase_major"/>
</dbReference>
<feature type="domain" description="Aminotransferase class I/classII large" evidence="4">
    <location>
        <begin position="65"/>
        <end position="349"/>
    </location>
</feature>
<accession>A0ABP5EPG4</accession>
<dbReference type="PANTHER" id="PTHR43643:SF3">
    <property type="entry name" value="HISTIDINOL-PHOSPHATE AMINOTRANSFERASE"/>
    <property type="match status" value="1"/>
</dbReference>
<dbReference type="SUPFAM" id="SSF53383">
    <property type="entry name" value="PLP-dependent transferases"/>
    <property type="match status" value="1"/>
</dbReference>
<evidence type="ECO:0000256" key="1">
    <source>
        <dbReference type="ARBA" id="ARBA00022576"/>
    </source>
</evidence>
<protein>
    <submittedName>
        <fullName evidence="5">Histidinol-phosphate transaminase</fullName>
    </submittedName>
</protein>
<gene>
    <name evidence="5" type="ORF">GCM10009755_11640</name>
</gene>
<keyword evidence="3" id="KW-0663">Pyridoxal phosphate</keyword>
<dbReference type="Proteomes" id="UP001500755">
    <property type="component" value="Unassembled WGS sequence"/>
</dbReference>
<keyword evidence="1" id="KW-0032">Aminotransferase</keyword>
<dbReference type="InterPro" id="IPR050106">
    <property type="entry name" value="HistidinolP_aminotransfase"/>
</dbReference>
<dbReference type="InterPro" id="IPR015424">
    <property type="entry name" value="PyrdxlP-dep_Trfase"/>
</dbReference>
<evidence type="ECO:0000313" key="5">
    <source>
        <dbReference type="EMBL" id="GAA2004030.1"/>
    </source>
</evidence>
<evidence type="ECO:0000313" key="6">
    <source>
        <dbReference type="Proteomes" id="UP001500755"/>
    </source>
</evidence>
<dbReference type="PANTHER" id="PTHR43643">
    <property type="entry name" value="HISTIDINOL-PHOSPHATE AMINOTRANSFERASE 2"/>
    <property type="match status" value="1"/>
</dbReference>
<dbReference type="Pfam" id="PF00155">
    <property type="entry name" value="Aminotran_1_2"/>
    <property type="match status" value="1"/>
</dbReference>
<dbReference type="Gene3D" id="3.90.1150.10">
    <property type="entry name" value="Aspartate Aminotransferase, domain 1"/>
    <property type="match status" value="1"/>
</dbReference>
<dbReference type="RefSeq" id="WP_344307833.1">
    <property type="nucleotide sequence ID" value="NZ_BAAANO010000010.1"/>
</dbReference>
<evidence type="ECO:0000259" key="4">
    <source>
        <dbReference type="Pfam" id="PF00155"/>
    </source>
</evidence>
<reference evidence="6" key="1">
    <citation type="journal article" date="2019" name="Int. J. Syst. Evol. Microbiol.">
        <title>The Global Catalogue of Microorganisms (GCM) 10K type strain sequencing project: providing services to taxonomists for standard genome sequencing and annotation.</title>
        <authorList>
            <consortium name="The Broad Institute Genomics Platform"/>
            <consortium name="The Broad Institute Genome Sequencing Center for Infectious Disease"/>
            <person name="Wu L."/>
            <person name="Ma J."/>
        </authorList>
    </citation>
    <scope>NUCLEOTIDE SEQUENCE [LARGE SCALE GENOMIC DNA]</scope>
    <source>
        <strain evidence="6">JCM 14546</strain>
    </source>
</reference>